<dbReference type="STRING" id="1236989.JCM15548_14546"/>
<evidence type="ECO:0000313" key="2">
    <source>
        <dbReference type="Proteomes" id="UP000032900"/>
    </source>
</evidence>
<proteinExistence type="predicted"/>
<accession>A0A0E9LRD0</accession>
<dbReference type="Proteomes" id="UP000032900">
    <property type="component" value="Unassembled WGS sequence"/>
</dbReference>
<sequence length="422" mass="45850">MTATGSYYVTAEWTLSTCTNTSETITIGSVTPPVDFYSLASGQEYSYCSTEEDAGVTVTVANTSADVYYELVDITDGDNPVSVQILKGNGGDVTFNNLVTGTTIYTITVQGDSSLFDIEGESQFTITEYATPQVYTVNSGAGNQSILLSDSEETVWYFLMRDGDYAFDQPEFGIKGTGGSLEFPFVELPGDYYVLAVGEGGCEVLMNGFVTIHQSNLLAQPDTLYLEADELSGSIDLSALISGRTSSDDVLVYSANIINEGLGASITIDENTGLLTYFKAPSFFGKDSLHYSVANRSIADRKAASYIIIMAGNKDFGDVQSFLLPNAFSPNGDGINERFVISGLGQTEESSLEVFNRWGTIVYRSEGTRYNNNWDGTSNVGAMISIGKELPNGVYFYVFEVKKNVQGSLQTRRFSGYVELRR</sequence>
<comment type="caution">
    <text evidence="1">The sequence shown here is derived from an EMBL/GenBank/DDBJ whole genome shotgun (WGS) entry which is preliminary data.</text>
</comment>
<evidence type="ECO:0000313" key="1">
    <source>
        <dbReference type="EMBL" id="GAO27701.1"/>
    </source>
</evidence>
<reference evidence="1 2" key="1">
    <citation type="journal article" date="2015" name="Microbes Environ.">
        <title>Distribution and evolution of nitrogen fixation genes in the phylum bacteroidetes.</title>
        <authorList>
            <person name="Inoue J."/>
            <person name="Oshima K."/>
            <person name="Suda W."/>
            <person name="Sakamoto M."/>
            <person name="Iino T."/>
            <person name="Noda S."/>
            <person name="Hongoh Y."/>
            <person name="Hattori M."/>
            <person name="Ohkuma M."/>
        </authorList>
    </citation>
    <scope>NUCLEOTIDE SEQUENCE [LARGE SCALE GENOMIC DNA]</scope>
    <source>
        <strain evidence="1">JCM 15548</strain>
    </source>
</reference>
<dbReference type="EMBL" id="BAZW01000087">
    <property type="protein sequence ID" value="GAO27701.1"/>
    <property type="molecule type" value="Genomic_DNA"/>
</dbReference>
<gene>
    <name evidence="1" type="ORF">JCM15548_14546</name>
</gene>
<dbReference type="RefSeq" id="WP_062128692.1">
    <property type="nucleotide sequence ID" value="NZ_BAZW01000087.1"/>
</dbReference>
<dbReference type="NCBIfam" id="TIGR04131">
    <property type="entry name" value="Bac_Flav_CTERM"/>
    <property type="match status" value="1"/>
</dbReference>
<dbReference type="Pfam" id="PF13585">
    <property type="entry name" value="CHU_C"/>
    <property type="match status" value="1"/>
</dbReference>
<dbReference type="OrthoDB" id="1117451at2"/>
<organism evidence="1 2">
    <name type="scientific">Geofilum rubicundum JCM 15548</name>
    <dbReference type="NCBI Taxonomy" id="1236989"/>
    <lineage>
        <taxon>Bacteria</taxon>
        <taxon>Pseudomonadati</taxon>
        <taxon>Bacteroidota</taxon>
        <taxon>Bacteroidia</taxon>
        <taxon>Marinilabiliales</taxon>
        <taxon>Marinilabiliaceae</taxon>
        <taxon>Geofilum</taxon>
    </lineage>
</organism>
<name>A0A0E9LRD0_9BACT</name>
<dbReference type="AlphaFoldDB" id="A0A0E9LRD0"/>
<dbReference type="InterPro" id="IPR026341">
    <property type="entry name" value="T9SS_type_B"/>
</dbReference>
<keyword evidence="2" id="KW-1185">Reference proteome</keyword>
<protein>
    <submittedName>
        <fullName evidence="1">Muc19</fullName>
    </submittedName>
</protein>